<dbReference type="AlphaFoldDB" id="A0A1Q5PW45"/>
<dbReference type="NCBIfam" id="TIGR01764">
    <property type="entry name" value="excise"/>
    <property type="match status" value="1"/>
</dbReference>
<evidence type="ECO:0000313" key="2">
    <source>
        <dbReference type="EMBL" id="OKL51821.1"/>
    </source>
</evidence>
<protein>
    <submittedName>
        <fullName evidence="2">DNA-binding protein</fullName>
    </submittedName>
</protein>
<keyword evidence="3" id="KW-1185">Reference proteome</keyword>
<organism evidence="2 3">
    <name type="scientific">Buchananella hordeovulneris</name>
    <dbReference type="NCBI Taxonomy" id="52770"/>
    <lineage>
        <taxon>Bacteria</taxon>
        <taxon>Bacillati</taxon>
        <taxon>Actinomycetota</taxon>
        <taxon>Actinomycetes</taxon>
        <taxon>Actinomycetales</taxon>
        <taxon>Actinomycetaceae</taxon>
        <taxon>Buchananella</taxon>
    </lineage>
</organism>
<keyword evidence="2" id="KW-0238">DNA-binding</keyword>
<dbReference type="SUPFAM" id="SSF46955">
    <property type="entry name" value="Putative DNA-binding domain"/>
    <property type="match status" value="1"/>
</dbReference>
<dbReference type="InterPro" id="IPR009061">
    <property type="entry name" value="DNA-bd_dom_put_sf"/>
</dbReference>
<dbReference type="InterPro" id="IPR010093">
    <property type="entry name" value="SinI_DNA-bd"/>
</dbReference>
<evidence type="ECO:0000313" key="3">
    <source>
        <dbReference type="Proteomes" id="UP000185612"/>
    </source>
</evidence>
<gene>
    <name evidence="2" type="ORF">BSZ40_04860</name>
</gene>
<dbReference type="EMBL" id="MQVS01000004">
    <property type="protein sequence ID" value="OKL51821.1"/>
    <property type="molecule type" value="Genomic_DNA"/>
</dbReference>
<comment type="caution">
    <text evidence="2">The sequence shown here is derived from an EMBL/GenBank/DDBJ whole genome shotgun (WGS) entry which is preliminary data.</text>
</comment>
<name>A0A1Q5PW45_9ACTO</name>
<dbReference type="InterPro" id="IPR041657">
    <property type="entry name" value="HTH_17"/>
</dbReference>
<dbReference type="RefSeq" id="WP_073823889.1">
    <property type="nucleotide sequence ID" value="NZ_JAUNKL010000002.1"/>
</dbReference>
<dbReference type="STRING" id="52770.BSZ40_04860"/>
<proteinExistence type="predicted"/>
<dbReference type="OrthoDB" id="5524782at2"/>
<feature type="domain" description="Helix-turn-helix" evidence="1">
    <location>
        <begin position="5"/>
        <end position="55"/>
    </location>
</feature>
<dbReference type="Pfam" id="PF12728">
    <property type="entry name" value="HTH_17"/>
    <property type="match status" value="1"/>
</dbReference>
<reference evidence="3" key="1">
    <citation type="submission" date="2016-12" db="EMBL/GenBank/DDBJ databases">
        <authorList>
            <person name="Meng X."/>
        </authorList>
    </citation>
    <scope>NUCLEOTIDE SEQUENCE [LARGE SCALE GENOMIC DNA]</scope>
    <source>
        <strain evidence="3">DSM 20732</strain>
    </source>
</reference>
<sequence length="73" mass="8000">MTRRFLSIADVCEQLGVTSSAVRGMLHSGELLGIQVGGKGTWRIEESELDAYIQRAYATQRERIASKGSSKAQ</sequence>
<dbReference type="GO" id="GO:0003677">
    <property type="term" value="F:DNA binding"/>
    <property type="evidence" value="ECO:0007669"/>
    <property type="project" value="UniProtKB-KW"/>
</dbReference>
<evidence type="ECO:0000259" key="1">
    <source>
        <dbReference type="Pfam" id="PF12728"/>
    </source>
</evidence>
<accession>A0A1Q5PW45</accession>
<dbReference type="Proteomes" id="UP000185612">
    <property type="component" value="Unassembled WGS sequence"/>
</dbReference>